<dbReference type="InterPro" id="IPR003207">
    <property type="entry name" value="Ppandiol/glycerol_DeHydtase_su"/>
</dbReference>
<sequence>MEPLTPRAVSGRPIDELTLERARSGELTLDDIRIHPDTLLHQAAQADRFGNSQLAESLRRGAEMAMLGDEELMRLYEALRPGRSTAAELREIADGLAAQGMPRCAELVSEAADVYARCGLAP</sequence>
<dbReference type="EMBL" id="JBHSNW010000012">
    <property type="protein sequence ID" value="MFC5818153.1"/>
    <property type="molecule type" value="Genomic_DNA"/>
</dbReference>
<comment type="caution">
    <text evidence="1">The sequence shown here is derived from an EMBL/GenBank/DDBJ whole genome shotgun (WGS) entry which is preliminary data.</text>
</comment>
<organism evidence="1 2">
    <name type="scientific">Nonomuraea harbinensis</name>
    <dbReference type="NCBI Taxonomy" id="1286938"/>
    <lineage>
        <taxon>Bacteria</taxon>
        <taxon>Bacillati</taxon>
        <taxon>Actinomycetota</taxon>
        <taxon>Actinomycetes</taxon>
        <taxon>Streptosporangiales</taxon>
        <taxon>Streptosporangiaceae</taxon>
        <taxon>Nonomuraea</taxon>
    </lineage>
</organism>
<evidence type="ECO:0000313" key="2">
    <source>
        <dbReference type="Proteomes" id="UP001596096"/>
    </source>
</evidence>
<dbReference type="Proteomes" id="UP001596096">
    <property type="component" value="Unassembled WGS sequence"/>
</dbReference>
<gene>
    <name evidence="1" type="ORF">ACFPUY_23875</name>
</gene>
<accession>A0ABW1BZN3</accession>
<name>A0ABW1BZN3_9ACTN</name>
<dbReference type="Pfam" id="PF02287">
    <property type="entry name" value="Dehydratase_SU"/>
    <property type="match status" value="1"/>
</dbReference>
<protein>
    <submittedName>
        <fullName evidence="1">Diol dehydratase small subunit</fullName>
    </submittedName>
</protein>
<keyword evidence="2" id="KW-1185">Reference proteome</keyword>
<evidence type="ECO:0000313" key="1">
    <source>
        <dbReference type="EMBL" id="MFC5818153.1"/>
    </source>
</evidence>
<reference evidence="2" key="1">
    <citation type="journal article" date="2019" name="Int. J. Syst. Evol. Microbiol.">
        <title>The Global Catalogue of Microorganisms (GCM) 10K type strain sequencing project: providing services to taxonomists for standard genome sequencing and annotation.</title>
        <authorList>
            <consortium name="The Broad Institute Genomics Platform"/>
            <consortium name="The Broad Institute Genome Sequencing Center for Infectious Disease"/>
            <person name="Wu L."/>
            <person name="Ma J."/>
        </authorList>
    </citation>
    <scope>NUCLEOTIDE SEQUENCE [LARGE SCALE GENOMIC DNA]</scope>
    <source>
        <strain evidence="2">CGMCC 4.7106</strain>
    </source>
</reference>
<dbReference type="RefSeq" id="WP_219545989.1">
    <property type="nucleotide sequence ID" value="NZ_JAHKRN010000020.1"/>
</dbReference>
<proteinExistence type="predicted"/>